<dbReference type="GO" id="GO:0035539">
    <property type="term" value="F:8-oxo-7,8-dihydrodeoxyguanosine triphosphate pyrophosphatase activity"/>
    <property type="evidence" value="ECO:0007669"/>
    <property type="project" value="UniProtKB-EC"/>
</dbReference>
<dbReference type="Proteomes" id="UP000519004">
    <property type="component" value="Unassembled WGS sequence"/>
</dbReference>
<dbReference type="FunFam" id="3.90.79.10:FF:000014">
    <property type="entry name" value="8-oxo-dGTP diphosphatase MutT"/>
    <property type="match status" value="1"/>
</dbReference>
<dbReference type="InterPro" id="IPR047127">
    <property type="entry name" value="MutT-like"/>
</dbReference>
<keyword evidence="7 17" id="KW-0378">Hydrolase</keyword>
<dbReference type="InterPro" id="IPR013785">
    <property type="entry name" value="Aldolase_TIM"/>
</dbReference>
<dbReference type="InterPro" id="IPR020476">
    <property type="entry name" value="Nudix_hydrolase"/>
</dbReference>
<dbReference type="GO" id="GO:0006260">
    <property type="term" value="P:DNA replication"/>
    <property type="evidence" value="ECO:0007669"/>
    <property type="project" value="UniProtKB-KW"/>
</dbReference>
<dbReference type="EMBL" id="JACHHX010000002">
    <property type="protein sequence ID" value="MBB5014559.1"/>
    <property type="molecule type" value="Genomic_DNA"/>
</dbReference>
<comment type="similarity">
    <text evidence="2 17">Belongs to the Nudix hydrolase family.</text>
</comment>
<dbReference type="PANTHER" id="PTHR47707:SF1">
    <property type="entry name" value="NUDIX HYDROLASE FAMILY PROTEIN"/>
    <property type="match status" value="1"/>
</dbReference>
<keyword evidence="3" id="KW-0515">Mutator protein</keyword>
<evidence type="ECO:0000256" key="5">
    <source>
        <dbReference type="ARBA" id="ARBA00022723"/>
    </source>
</evidence>
<dbReference type="Gene3D" id="3.20.20.70">
    <property type="entry name" value="Aldolase class I"/>
    <property type="match status" value="1"/>
</dbReference>
<evidence type="ECO:0000256" key="13">
    <source>
        <dbReference type="ARBA" id="ARBA00040794"/>
    </source>
</evidence>
<dbReference type="InterPro" id="IPR000086">
    <property type="entry name" value="NUDIX_hydrolase_dom"/>
</dbReference>
<protein>
    <recommendedName>
        <fullName evidence="13">8-oxo-dGTP diphosphatase</fullName>
        <ecNumber evidence="12">3.6.1.55</ecNumber>
    </recommendedName>
    <alternativeName>
        <fullName evidence="16">7,8-dihydro-8-oxoguanine-triphosphatase</fullName>
    </alternativeName>
    <alternativeName>
        <fullName evidence="15">Mutator protein MutT</fullName>
    </alternativeName>
    <alternativeName>
        <fullName evidence="14">dGTP pyrophosphohydrolase</fullName>
    </alternativeName>
</protein>
<gene>
    <name evidence="19" type="ORF">HNQ58_000433</name>
</gene>
<evidence type="ECO:0000313" key="19">
    <source>
        <dbReference type="EMBL" id="MBB5014559.1"/>
    </source>
</evidence>
<keyword evidence="8" id="KW-0460">Magnesium</keyword>
<dbReference type="PROSITE" id="PS00893">
    <property type="entry name" value="NUDIX_BOX"/>
    <property type="match status" value="1"/>
</dbReference>
<evidence type="ECO:0000313" key="20">
    <source>
        <dbReference type="Proteomes" id="UP000519004"/>
    </source>
</evidence>
<dbReference type="Pfam" id="PF00293">
    <property type="entry name" value="NUDIX"/>
    <property type="match status" value="1"/>
</dbReference>
<dbReference type="Gene3D" id="3.90.79.10">
    <property type="entry name" value="Nucleoside Triphosphate Pyrophosphohydrolase"/>
    <property type="match status" value="1"/>
</dbReference>
<organism evidence="19 20">
    <name type="scientific">Rehaibacterium terrae</name>
    <dbReference type="NCBI Taxonomy" id="1341696"/>
    <lineage>
        <taxon>Bacteria</taxon>
        <taxon>Pseudomonadati</taxon>
        <taxon>Pseudomonadota</taxon>
        <taxon>Gammaproteobacteria</taxon>
        <taxon>Lysobacterales</taxon>
        <taxon>Lysobacteraceae</taxon>
        <taxon>Rehaibacterium</taxon>
    </lineage>
</organism>
<comment type="cofactor">
    <cofactor evidence="1">
        <name>Mg(2+)</name>
        <dbReference type="ChEBI" id="CHEBI:18420"/>
    </cofactor>
</comment>
<evidence type="ECO:0000256" key="4">
    <source>
        <dbReference type="ARBA" id="ARBA00022705"/>
    </source>
</evidence>
<evidence type="ECO:0000256" key="10">
    <source>
        <dbReference type="ARBA" id="ARBA00035861"/>
    </source>
</evidence>
<dbReference type="CDD" id="cd03425">
    <property type="entry name" value="NUDIX_MutT_NudA_like"/>
    <property type="match status" value="1"/>
</dbReference>
<evidence type="ECO:0000256" key="1">
    <source>
        <dbReference type="ARBA" id="ARBA00001946"/>
    </source>
</evidence>
<dbReference type="SUPFAM" id="SSF51391">
    <property type="entry name" value="Thiamin phosphate synthase"/>
    <property type="match status" value="1"/>
</dbReference>
<reference evidence="19 20" key="1">
    <citation type="submission" date="2020-08" db="EMBL/GenBank/DDBJ databases">
        <title>Genomic Encyclopedia of Type Strains, Phase IV (KMG-IV): sequencing the most valuable type-strain genomes for metagenomic binning, comparative biology and taxonomic classification.</title>
        <authorList>
            <person name="Goeker M."/>
        </authorList>
    </citation>
    <scope>NUCLEOTIDE SEQUENCE [LARGE SCALE GENOMIC DNA]</scope>
    <source>
        <strain evidence="19 20">DSM 25897</strain>
    </source>
</reference>
<dbReference type="PRINTS" id="PR00502">
    <property type="entry name" value="NUDIXFAMILY"/>
</dbReference>
<dbReference type="CDD" id="cd00564">
    <property type="entry name" value="TMP_TenI"/>
    <property type="match status" value="1"/>
</dbReference>
<feature type="domain" description="Nudix hydrolase" evidence="18">
    <location>
        <begin position="6"/>
        <end position="135"/>
    </location>
</feature>
<dbReference type="NCBIfam" id="NF006530">
    <property type="entry name" value="PRK08999.1"/>
    <property type="match status" value="1"/>
</dbReference>
<dbReference type="GO" id="GO:0008413">
    <property type="term" value="F:8-oxo-7,8-dihydroguanosine triphosphate pyrophosphatase activity"/>
    <property type="evidence" value="ECO:0007669"/>
    <property type="project" value="TreeGrafter"/>
</dbReference>
<sequence length="321" mass="34581">MPGPEGRRLHVVAAVLEDAGGRVLLTRRTEGRDLAGAWEFPGGKLENGESPAAGLARELHEELGIAVDPADCSPLIAVPFAYADKRILLDVFRIARWEGAPRGLESQALAWAPPERLHRYPMPPADRPVIAALRQPGCYPITPEPGDDHAAFVERIERLLTAGWRRIQLRARRLDRDALRPLAAQVAARCREAGAELLLNGDIALARELALGVHLRADQLPGLKRRPLPEGQPVAASCHDADELARAEALGVDFAVLGPVRPTASHPGAAPLGWDGFAALRERTTLPLYALGGLRPDDIAEARRHGAQGVAGISAFWPPAR</sequence>
<dbReference type="GO" id="GO:0046872">
    <property type="term" value="F:metal ion binding"/>
    <property type="evidence" value="ECO:0007669"/>
    <property type="project" value="UniProtKB-KW"/>
</dbReference>
<evidence type="ECO:0000256" key="6">
    <source>
        <dbReference type="ARBA" id="ARBA00022763"/>
    </source>
</evidence>
<dbReference type="Pfam" id="PF02581">
    <property type="entry name" value="TMP-TENI"/>
    <property type="match status" value="1"/>
</dbReference>
<proteinExistence type="inferred from homology"/>
<comment type="catalytic activity">
    <reaction evidence="10">
        <text>8-oxo-dGTP + H2O = 8-oxo-dGMP + diphosphate + H(+)</text>
        <dbReference type="Rhea" id="RHEA:31575"/>
        <dbReference type="ChEBI" id="CHEBI:15377"/>
        <dbReference type="ChEBI" id="CHEBI:15378"/>
        <dbReference type="ChEBI" id="CHEBI:33019"/>
        <dbReference type="ChEBI" id="CHEBI:63224"/>
        <dbReference type="ChEBI" id="CHEBI:77896"/>
        <dbReference type="EC" id="3.6.1.55"/>
    </reaction>
</comment>
<accession>A0A7W7XY42</accession>
<evidence type="ECO:0000256" key="7">
    <source>
        <dbReference type="ARBA" id="ARBA00022801"/>
    </source>
</evidence>
<dbReference type="InterPro" id="IPR020084">
    <property type="entry name" value="NUDIX_hydrolase_CS"/>
</dbReference>
<dbReference type="RefSeq" id="WP_343057137.1">
    <property type="nucleotide sequence ID" value="NZ_JACHHX010000002.1"/>
</dbReference>
<keyword evidence="5" id="KW-0479">Metal-binding</keyword>
<dbReference type="PROSITE" id="PS51462">
    <property type="entry name" value="NUDIX"/>
    <property type="match status" value="1"/>
</dbReference>
<comment type="caution">
    <text evidence="19">The sequence shown here is derived from an EMBL/GenBank/DDBJ whole genome shotgun (WGS) entry which is preliminary data.</text>
</comment>
<dbReference type="GO" id="GO:0006281">
    <property type="term" value="P:DNA repair"/>
    <property type="evidence" value="ECO:0007669"/>
    <property type="project" value="UniProtKB-KW"/>
</dbReference>
<evidence type="ECO:0000259" key="18">
    <source>
        <dbReference type="PROSITE" id="PS51462"/>
    </source>
</evidence>
<name>A0A7W7XY42_9GAMM</name>
<evidence type="ECO:0000256" key="16">
    <source>
        <dbReference type="ARBA" id="ARBA00042798"/>
    </source>
</evidence>
<keyword evidence="6" id="KW-0227">DNA damage</keyword>
<dbReference type="EC" id="3.6.1.55" evidence="12"/>
<dbReference type="InterPro" id="IPR015797">
    <property type="entry name" value="NUDIX_hydrolase-like_dom_sf"/>
</dbReference>
<evidence type="ECO:0000256" key="14">
    <source>
        <dbReference type="ARBA" id="ARBA00041592"/>
    </source>
</evidence>
<keyword evidence="20" id="KW-1185">Reference proteome</keyword>
<keyword evidence="4" id="KW-0235">DNA replication</keyword>
<evidence type="ECO:0000256" key="9">
    <source>
        <dbReference type="ARBA" id="ARBA00023204"/>
    </source>
</evidence>
<dbReference type="SUPFAM" id="SSF55811">
    <property type="entry name" value="Nudix"/>
    <property type="match status" value="1"/>
</dbReference>
<evidence type="ECO:0000256" key="3">
    <source>
        <dbReference type="ARBA" id="ARBA00022457"/>
    </source>
</evidence>
<dbReference type="GO" id="GO:0044716">
    <property type="term" value="F:8-oxo-GDP phosphatase activity"/>
    <property type="evidence" value="ECO:0007669"/>
    <property type="project" value="TreeGrafter"/>
</dbReference>
<dbReference type="InterPro" id="IPR036206">
    <property type="entry name" value="ThiamineP_synth_sf"/>
</dbReference>
<evidence type="ECO:0000256" key="2">
    <source>
        <dbReference type="ARBA" id="ARBA00005582"/>
    </source>
</evidence>
<dbReference type="InterPro" id="IPR022998">
    <property type="entry name" value="ThiamineP_synth_TenI"/>
</dbReference>
<evidence type="ECO:0000256" key="17">
    <source>
        <dbReference type="RuleBase" id="RU003476"/>
    </source>
</evidence>
<evidence type="ECO:0000256" key="15">
    <source>
        <dbReference type="ARBA" id="ARBA00041979"/>
    </source>
</evidence>
<comment type="catalytic activity">
    <reaction evidence="11">
        <text>8-oxo-GTP + H2O = 8-oxo-GMP + diphosphate + H(+)</text>
        <dbReference type="Rhea" id="RHEA:67616"/>
        <dbReference type="ChEBI" id="CHEBI:15377"/>
        <dbReference type="ChEBI" id="CHEBI:15378"/>
        <dbReference type="ChEBI" id="CHEBI:33019"/>
        <dbReference type="ChEBI" id="CHEBI:143553"/>
        <dbReference type="ChEBI" id="CHEBI:145694"/>
    </reaction>
</comment>
<keyword evidence="9" id="KW-0234">DNA repair</keyword>
<dbReference type="PANTHER" id="PTHR47707">
    <property type="entry name" value="8-OXO-DGTP DIPHOSPHATASE"/>
    <property type="match status" value="1"/>
</dbReference>
<dbReference type="GO" id="GO:0009228">
    <property type="term" value="P:thiamine biosynthetic process"/>
    <property type="evidence" value="ECO:0007669"/>
    <property type="project" value="UniProtKB-KW"/>
</dbReference>
<evidence type="ECO:0000256" key="11">
    <source>
        <dbReference type="ARBA" id="ARBA00036904"/>
    </source>
</evidence>
<dbReference type="AlphaFoldDB" id="A0A7W7XY42"/>
<evidence type="ECO:0000256" key="8">
    <source>
        <dbReference type="ARBA" id="ARBA00022842"/>
    </source>
</evidence>
<evidence type="ECO:0000256" key="12">
    <source>
        <dbReference type="ARBA" id="ARBA00038905"/>
    </source>
</evidence>
<dbReference type="GO" id="GO:0044715">
    <property type="term" value="F:8-oxo-dGDP phosphatase activity"/>
    <property type="evidence" value="ECO:0007669"/>
    <property type="project" value="TreeGrafter"/>
</dbReference>